<keyword evidence="2" id="KW-1185">Reference proteome</keyword>
<dbReference type="SUPFAM" id="SSF54427">
    <property type="entry name" value="NTF2-like"/>
    <property type="match status" value="1"/>
</dbReference>
<dbReference type="GO" id="GO:0016853">
    <property type="term" value="F:isomerase activity"/>
    <property type="evidence" value="ECO:0007669"/>
    <property type="project" value="UniProtKB-KW"/>
</dbReference>
<reference evidence="1 2" key="1">
    <citation type="journal article" date="2013" name="Stand. Genomic Sci.">
        <title>Genomic Encyclopedia of Type Strains, Phase I: The one thousand microbial genomes (KMG-I) project.</title>
        <authorList>
            <person name="Kyrpides N.C."/>
            <person name="Woyke T."/>
            <person name="Eisen J.A."/>
            <person name="Garrity G."/>
            <person name="Lilburn T.G."/>
            <person name="Beck B.J."/>
            <person name="Whitman W.B."/>
            <person name="Hugenholtz P."/>
            <person name="Klenk H.P."/>
        </authorList>
    </citation>
    <scope>NUCLEOTIDE SEQUENCE [LARGE SCALE GENOMIC DNA]</scope>
    <source>
        <strain evidence="1 2">DSM 45044</strain>
    </source>
</reference>
<accession>A0A562ULI9</accession>
<dbReference type="RefSeq" id="WP_147144568.1">
    <property type="nucleotide sequence ID" value="NZ_BAABIJ010000002.1"/>
</dbReference>
<evidence type="ECO:0000313" key="1">
    <source>
        <dbReference type="EMBL" id="TWJ06491.1"/>
    </source>
</evidence>
<gene>
    <name evidence="1" type="ORF">LX16_5228</name>
</gene>
<dbReference type="EMBL" id="VLLL01000012">
    <property type="protein sequence ID" value="TWJ06491.1"/>
    <property type="molecule type" value="Genomic_DNA"/>
</dbReference>
<dbReference type="OrthoDB" id="3681559at2"/>
<dbReference type="Gene3D" id="3.10.450.50">
    <property type="match status" value="1"/>
</dbReference>
<keyword evidence="1" id="KW-0413">Isomerase</keyword>
<comment type="caution">
    <text evidence="1">The sequence shown here is derived from an EMBL/GenBank/DDBJ whole genome shotgun (WGS) entry which is preliminary data.</text>
</comment>
<evidence type="ECO:0000313" key="2">
    <source>
        <dbReference type="Proteomes" id="UP000321617"/>
    </source>
</evidence>
<dbReference type="Proteomes" id="UP000321617">
    <property type="component" value="Unassembled WGS sequence"/>
</dbReference>
<protein>
    <submittedName>
        <fullName evidence="1">Ketosteroid isomerase-like protein</fullName>
    </submittedName>
</protein>
<name>A0A562ULI9_9ACTN</name>
<sequence length="125" mass="13736">MSATATLIRILHDFNEGEAFHGHLAPDVVLEFPYGPTSGIPERFEGARDVSAHLRGVQEAGLTLVDPVVRELTSGGYVAEYTGRYRVGGGRSLDVPLISLIRLTGVRVALIREYWDTKRLADAMR</sequence>
<dbReference type="InterPro" id="IPR032710">
    <property type="entry name" value="NTF2-like_dom_sf"/>
</dbReference>
<dbReference type="AlphaFoldDB" id="A0A562ULI9"/>
<proteinExistence type="predicted"/>
<organism evidence="1 2">
    <name type="scientific">Stackebrandtia albiflava</name>
    <dbReference type="NCBI Taxonomy" id="406432"/>
    <lineage>
        <taxon>Bacteria</taxon>
        <taxon>Bacillati</taxon>
        <taxon>Actinomycetota</taxon>
        <taxon>Actinomycetes</taxon>
        <taxon>Glycomycetales</taxon>
        <taxon>Glycomycetaceae</taxon>
        <taxon>Stackebrandtia</taxon>
    </lineage>
</organism>